<dbReference type="InterPro" id="IPR002299">
    <property type="entry name" value="Porin_Neis"/>
</dbReference>
<feature type="domain" description="Porin" evidence="12">
    <location>
        <begin position="10"/>
        <end position="308"/>
    </location>
</feature>
<evidence type="ECO:0000313" key="13">
    <source>
        <dbReference type="EMBL" id="WML91787.1"/>
    </source>
</evidence>
<protein>
    <submittedName>
        <fullName evidence="13">Porin</fullName>
    </submittedName>
</protein>
<evidence type="ECO:0000256" key="4">
    <source>
        <dbReference type="ARBA" id="ARBA00022452"/>
    </source>
</evidence>
<comment type="subcellular location">
    <subcellularLocation>
        <location evidence="1">Cell outer membrane</location>
        <topology evidence="1">Multi-pass membrane protein</topology>
    </subcellularLocation>
</comment>
<dbReference type="Pfam" id="PF13609">
    <property type="entry name" value="Porin_4"/>
    <property type="match status" value="1"/>
</dbReference>
<dbReference type="Proteomes" id="UP001236657">
    <property type="component" value="Chromosome"/>
</dbReference>
<feature type="chain" id="PRO_5046251850" evidence="11">
    <location>
        <begin position="22"/>
        <end position="328"/>
    </location>
</feature>
<keyword evidence="14" id="KW-1185">Reference proteome</keyword>
<dbReference type="InterPro" id="IPR023614">
    <property type="entry name" value="Porin_dom_sf"/>
</dbReference>
<dbReference type="InterPro" id="IPR001702">
    <property type="entry name" value="Porin_Gram-ve"/>
</dbReference>
<organism evidence="13 14">
    <name type="scientific">Thiothrix lacustris</name>
    <dbReference type="NCBI Taxonomy" id="525917"/>
    <lineage>
        <taxon>Bacteria</taxon>
        <taxon>Pseudomonadati</taxon>
        <taxon>Pseudomonadota</taxon>
        <taxon>Gammaproteobacteria</taxon>
        <taxon>Thiotrichales</taxon>
        <taxon>Thiotrichaceae</taxon>
        <taxon>Thiothrix</taxon>
    </lineage>
</organism>
<feature type="signal peptide" evidence="11">
    <location>
        <begin position="1"/>
        <end position="21"/>
    </location>
</feature>
<evidence type="ECO:0000256" key="6">
    <source>
        <dbReference type="ARBA" id="ARBA00022729"/>
    </source>
</evidence>
<keyword evidence="10" id="KW-0998">Cell outer membrane</keyword>
<name>A0ABY9MTA2_9GAMM</name>
<evidence type="ECO:0000259" key="12">
    <source>
        <dbReference type="Pfam" id="PF13609"/>
    </source>
</evidence>
<evidence type="ECO:0000256" key="8">
    <source>
        <dbReference type="ARBA" id="ARBA00023114"/>
    </source>
</evidence>
<keyword evidence="8" id="KW-0626">Porin</keyword>
<evidence type="ECO:0000256" key="5">
    <source>
        <dbReference type="ARBA" id="ARBA00022692"/>
    </source>
</evidence>
<gene>
    <name evidence="13" type="ORF">RCF98_05475</name>
</gene>
<evidence type="ECO:0000256" key="9">
    <source>
        <dbReference type="ARBA" id="ARBA00023136"/>
    </source>
</evidence>
<dbReference type="PANTHER" id="PTHR34501:SF9">
    <property type="entry name" value="MAJOR OUTER MEMBRANE PROTEIN P.IA"/>
    <property type="match status" value="1"/>
</dbReference>
<dbReference type="EMBL" id="CP133218">
    <property type="protein sequence ID" value="WML91787.1"/>
    <property type="molecule type" value="Genomic_DNA"/>
</dbReference>
<keyword evidence="3" id="KW-0813">Transport</keyword>
<dbReference type="CDD" id="cd00342">
    <property type="entry name" value="gram_neg_porins"/>
    <property type="match status" value="1"/>
</dbReference>
<dbReference type="Gene3D" id="2.40.160.10">
    <property type="entry name" value="Porin"/>
    <property type="match status" value="1"/>
</dbReference>
<dbReference type="PRINTS" id="PR00182">
    <property type="entry name" value="ECOLNEIPORIN"/>
</dbReference>
<dbReference type="RefSeq" id="WP_308896714.1">
    <property type="nucleotide sequence ID" value="NZ_CP133218.1"/>
</dbReference>
<evidence type="ECO:0000256" key="10">
    <source>
        <dbReference type="ARBA" id="ARBA00023237"/>
    </source>
</evidence>
<keyword evidence="9" id="KW-0472">Membrane</keyword>
<evidence type="ECO:0000256" key="2">
    <source>
        <dbReference type="ARBA" id="ARBA00011233"/>
    </source>
</evidence>
<reference evidence="13 14" key="1">
    <citation type="submission" date="2023-08" db="EMBL/GenBank/DDBJ databases">
        <title>New molecular markers tilS and rpoB for phylogenetic and monitoring studies of the genus Thiothrix biodiversity.</title>
        <authorList>
            <person name="Ravin N.V."/>
            <person name="Smolyakov D."/>
            <person name="Markov N.D."/>
            <person name="Beletsky A.V."/>
            <person name="Mardanov A.V."/>
            <person name="Rudenko T.S."/>
            <person name="Grabovich M.Y."/>
        </authorList>
    </citation>
    <scope>NUCLEOTIDE SEQUENCE [LARGE SCALE GENOMIC DNA]</scope>
    <source>
        <strain evidence="13 14">MK1</strain>
    </source>
</reference>
<keyword evidence="6 11" id="KW-0732">Signal</keyword>
<dbReference type="SUPFAM" id="SSF56935">
    <property type="entry name" value="Porins"/>
    <property type="match status" value="1"/>
</dbReference>
<evidence type="ECO:0000256" key="11">
    <source>
        <dbReference type="SAM" id="SignalP"/>
    </source>
</evidence>
<accession>A0ABY9MTA2</accession>
<dbReference type="InterPro" id="IPR050298">
    <property type="entry name" value="Gram-neg_bact_OMP"/>
</dbReference>
<proteinExistence type="predicted"/>
<dbReference type="PRINTS" id="PR00184">
    <property type="entry name" value="NEISSPPORIN"/>
</dbReference>
<evidence type="ECO:0000256" key="3">
    <source>
        <dbReference type="ARBA" id="ARBA00022448"/>
    </source>
</evidence>
<evidence type="ECO:0000256" key="1">
    <source>
        <dbReference type="ARBA" id="ARBA00004571"/>
    </source>
</evidence>
<dbReference type="PANTHER" id="PTHR34501">
    <property type="entry name" value="PROTEIN YDDL-RELATED"/>
    <property type="match status" value="1"/>
</dbReference>
<evidence type="ECO:0000256" key="7">
    <source>
        <dbReference type="ARBA" id="ARBA00023065"/>
    </source>
</evidence>
<dbReference type="InterPro" id="IPR033900">
    <property type="entry name" value="Gram_neg_porin_domain"/>
</dbReference>
<sequence>MKKLLVIAVATALIAPAVAMADTTLYGKLHATVGTLDTGADTDADVVVESNTSRFGIKGSTELDNGLAATYGLEMGVDIDGDAASNLSSRNQFVGLKGGFGEVRVGKHDTPAKLATSGLDAFADNNQAEMFRIIAADGHRVNNAVAYINKFGPVGFAVAHSTDVLGEDTANAGAAANNPANTAMVNYSNGPIYAGLGYTAVDNVGTDINLGLGYKHEAGHFANFVYETVEGDGVGAAEVAGFPGGVSTDTNMYVAGGFKTGAATLKAGYGSSDRDTGGEETNTTVGVDYALGKKTSTYLMWNERENETHAVDGTDKITATQVGLVTEF</sequence>
<keyword evidence="7" id="KW-0406">Ion transport</keyword>
<keyword evidence="5" id="KW-0812">Transmembrane</keyword>
<evidence type="ECO:0000313" key="14">
    <source>
        <dbReference type="Proteomes" id="UP001236657"/>
    </source>
</evidence>
<keyword evidence="4" id="KW-1134">Transmembrane beta strand</keyword>
<comment type="subunit">
    <text evidence="2">Homotrimer.</text>
</comment>